<evidence type="ECO:0000256" key="1">
    <source>
        <dbReference type="SAM" id="SignalP"/>
    </source>
</evidence>
<dbReference type="EMBL" id="JAVDVI010000007">
    <property type="protein sequence ID" value="MDR6967938.1"/>
    <property type="molecule type" value="Genomic_DNA"/>
</dbReference>
<dbReference type="Proteomes" id="UP001255185">
    <property type="component" value="Unassembled WGS sequence"/>
</dbReference>
<accession>A0ABU1TPY9</accession>
<keyword evidence="1" id="KW-0732">Signal</keyword>
<name>A0ABU1TPY9_9FLAO</name>
<evidence type="ECO:0000313" key="2">
    <source>
        <dbReference type="EMBL" id="MDR6967938.1"/>
    </source>
</evidence>
<sequence>MKTIKLFFMLTIVCLTIVSCGSDDSGSDTGGGGNVIVGNWKYIGDLDETGFELSENEPCDDEFMLFNSNGTFKFTYMYCGFDTEIYEGQWQKMGAANIYKLSLDDMTEEYKVLFSENNTRMTVYEEEFEDGFYASVYQRQ</sequence>
<reference evidence="2 3" key="1">
    <citation type="submission" date="2023-07" db="EMBL/GenBank/DDBJ databases">
        <title>Sorghum-associated microbial communities from plants grown in Nebraska, USA.</title>
        <authorList>
            <person name="Schachtman D."/>
        </authorList>
    </citation>
    <scope>NUCLEOTIDE SEQUENCE [LARGE SCALE GENOMIC DNA]</scope>
    <source>
        <strain evidence="2 3">3773</strain>
    </source>
</reference>
<evidence type="ECO:0008006" key="4">
    <source>
        <dbReference type="Google" id="ProtNLM"/>
    </source>
</evidence>
<proteinExistence type="predicted"/>
<organism evidence="2 3">
    <name type="scientific">Flavobacterium arsenatis</name>
    <dbReference type="NCBI Taxonomy" id="1484332"/>
    <lineage>
        <taxon>Bacteria</taxon>
        <taxon>Pseudomonadati</taxon>
        <taxon>Bacteroidota</taxon>
        <taxon>Flavobacteriia</taxon>
        <taxon>Flavobacteriales</taxon>
        <taxon>Flavobacteriaceae</taxon>
        <taxon>Flavobacterium</taxon>
    </lineage>
</organism>
<feature type="signal peptide" evidence="1">
    <location>
        <begin position="1"/>
        <end position="21"/>
    </location>
</feature>
<protein>
    <recommendedName>
        <fullName evidence="4">Lipocalin-like domain-containing protein</fullName>
    </recommendedName>
</protein>
<keyword evidence="3" id="KW-1185">Reference proteome</keyword>
<comment type="caution">
    <text evidence="2">The sequence shown here is derived from an EMBL/GenBank/DDBJ whole genome shotgun (WGS) entry which is preliminary data.</text>
</comment>
<dbReference type="PROSITE" id="PS51257">
    <property type="entry name" value="PROKAR_LIPOPROTEIN"/>
    <property type="match status" value="1"/>
</dbReference>
<dbReference type="RefSeq" id="WP_310026319.1">
    <property type="nucleotide sequence ID" value="NZ_JAVDVI010000007.1"/>
</dbReference>
<gene>
    <name evidence="2" type="ORF">J2X31_001952</name>
</gene>
<evidence type="ECO:0000313" key="3">
    <source>
        <dbReference type="Proteomes" id="UP001255185"/>
    </source>
</evidence>
<feature type="chain" id="PRO_5046943462" description="Lipocalin-like domain-containing protein" evidence="1">
    <location>
        <begin position="22"/>
        <end position="140"/>
    </location>
</feature>